<organism evidence="2 3">
    <name type="scientific">Candidatus Nitrospira nitrosa</name>
    <dbReference type="NCBI Taxonomy" id="1742972"/>
    <lineage>
        <taxon>Bacteria</taxon>
        <taxon>Pseudomonadati</taxon>
        <taxon>Nitrospirota</taxon>
        <taxon>Nitrospiria</taxon>
        <taxon>Nitrospirales</taxon>
        <taxon>Nitrospiraceae</taxon>
        <taxon>Nitrospira</taxon>
    </lineage>
</organism>
<accession>A0A0S4LHV2</accession>
<gene>
    <name evidence="2" type="ORF">COMA1_30420</name>
</gene>
<reference evidence="2 3" key="1">
    <citation type="submission" date="2015-10" db="EMBL/GenBank/DDBJ databases">
        <authorList>
            <person name="Gilbert D.G."/>
        </authorList>
    </citation>
    <scope>NUCLEOTIDE SEQUENCE [LARGE SCALE GENOMIC DNA]</scope>
    <source>
        <strain evidence="2">COMA1</strain>
    </source>
</reference>
<name>A0A0S4LHV2_9BACT</name>
<dbReference type="AlphaFoldDB" id="A0A0S4LHV2"/>
<dbReference type="Proteomes" id="UP000199032">
    <property type="component" value="Unassembled WGS sequence"/>
</dbReference>
<evidence type="ECO:0000313" key="3">
    <source>
        <dbReference type="Proteomes" id="UP000199032"/>
    </source>
</evidence>
<sequence>MVFSTSVLLRAGSVSPEAPFASQSHNKGGESGCAGRPF</sequence>
<proteinExistence type="predicted"/>
<keyword evidence="3" id="KW-1185">Reference proteome</keyword>
<protein>
    <submittedName>
        <fullName evidence="2">Uncharacterized protein</fullName>
    </submittedName>
</protein>
<evidence type="ECO:0000256" key="1">
    <source>
        <dbReference type="SAM" id="MobiDB-lite"/>
    </source>
</evidence>
<feature type="region of interest" description="Disordered" evidence="1">
    <location>
        <begin position="15"/>
        <end position="38"/>
    </location>
</feature>
<dbReference type="EMBL" id="CZQA01000009">
    <property type="protein sequence ID" value="CUS37123.1"/>
    <property type="molecule type" value="Genomic_DNA"/>
</dbReference>
<evidence type="ECO:0000313" key="2">
    <source>
        <dbReference type="EMBL" id="CUS37123.1"/>
    </source>
</evidence>